<dbReference type="RefSeq" id="XP_004360394.1">
    <property type="nucleotide sequence ID" value="XM_004360337.1"/>
</dbReference>
<keyword evidence="3" id="KW-1133">Transmembrane helix</keyword>
<keyword evidence="1" id="KW-0175">Coiled coil</keyword>
<feature type="region of interest" description="Disordered" evidence="2">
    <location>
        <begin position="118"/>
        <end position="196"/>
    </location>
</feature>
<evidence type="ECO:0000313" key="5">
    <source>
        <dbReference type="Proteomes" id="UP000007797"/>
    </source>
</evidence>
<feature type="transmembrane region" description="Helical" evidence="3">
    <location>
        <begin position="360"/>
        <end position="381"/>
    </location>
</feature>
<reference evidence="5" key="1">
    <citation type="journal article" date="2011" name="Genome Res.">
        <title>Phylogeny-wide analysis of social amoeba genomes highlights ancient origins for complex intercellular communication.</title>
        <authorList>
            <person name="Heidel A.J."/>
            <person name="Lawal H.M."/>
            <person name="Felder M."/>
            <person name="Schilde C."/>
            <person name="Helps N.R."/>
            <person name="Tunggal B."/>
            <person name="Rivero F."/>
            <person name="John U."/>
            <person name="Schleicher M."/>
            <person name="Eichinger L."/>
            <person name="Platzer M."/>
            <person name="Noegel A.A."/>
            <person name="Schaap P."/>
            <person name="Gloeckner G."/>
        </authorList>
    </citation>
    <scope>NUCLEOTIDE SEQUENCE [LARGE SCALE GENOMIC DNA]</scope>
    <source>
        <strain evidence="5">SH3</strain>
    </source>
</reference>
<name>F4PQ80_CACFS</name>
<dbReference type="Proteomes" id="UP000007797">
    <property type="component" value="Unassembled WGS sequence"/>
</dbReference>
<keyword evidence="3" id="KW-0812">Transmembrane</keyword>
<proteinExistence type="predicted"/>
<keyword evidence="3" id="KW-0472">Membrane</keyword>
<feature type="compositionally biased region" description="Basic and acidic residues" evidence="2">
    <location>
        <begin position="134"/>
        <end position="144"/>
    </location>
</feature>
<evidence type="ECO:0000256" key="2">
    <source>
        <dbReference type="SAM" id="MobiDB-lite"/>
    </source>
</evidence>
<organism evidence="4 5">
    <name type="scientific">Cavenderia fasciculata</name>
    <name type="common">Slime mold</name>
    <name type="synonym">Dictyostelium fasciculatum</name>
    <dbReference type="NCBI Taxonomy" id="261658"/>
    <lineage>
        <taxon>Eukaryota</taxon>
        <taxon>Amoebozoa</taxon>
        <taxon>Evosea</taxon>
        <taxon>Eumycetozoa</taxon>
        <taxon>Dictyostelia</taxon>
        <taxon>Acytosteliales</taxon>
        <taxon>Cavenderiaceae</taxon>
        <taxon>Cavenderia</taxon>
    </lineage>
</organism>
<dbReference type="EMBL" id="GL883009">
    <property type="protein sequence ID" value="EGG22543.1"/>
    <property type="molecule type" value="Genomic_DNA"/>
</dbReference>
<feature type="compositionally biased region" description="Low complexity" evidence="2">
    <location>
        <begin position="167"/>
        <end position="195"/>
    </location>
</feature>
<evidence type="ECO:0000256" key="1">
    <source>
        <dbReference type="SAM" id="Coils"/>
    </source>
</evidence>
<evidence type="ECO:0000313" key="4">
    <source>
        <dbReference type="EMBL" id="EGG22543.1"/>
    </source>
</evidence>
<dbReference type="KEGG" id="dfa:DFA_04673"/>
<gene>
    <name evidence="4" type="ORF">DFA_04673</name>
</gene>
<protein>
    <submittedName>
        <fullName evidence="4">Uncharacterized protein</fullName>
    </submittedName>
</protein>
<dbReference type="AlphaFoldDB" id="F4PQ80"/>
<keyword evidence="5" id="KW-1185">Reference proteome</keyword>
<accession>F4PQ80</accession>
<dbReference type="GeneID" id="14874683"/>
<evidence type="ECO:0000256" key="3">
    <source>
        <dbReference type="SAM" id="Phobius"/>
    </source>
</evidence>
<feature type="coiled-coil region" evidence="1">
    <location>
        <begin position="16"/>
        <end position="43"/>
    </location>
</feature>
<sequence>MSNEEVVTENNSNVNVVVVDKEREELVNEKDHIEEQVEATLLKRNLATSPSSSSDNNPFSTVEMVSDQGIASHANNLENKLYDAEKKNNKKSDDHSNAPAVSLAKDLDISIDDSLILSDQRGPEIEGEEDEDDLKTIEFKETPVNERITLPLGLEKNEFKSSPTTTNNNNNLNNNNNNNNNINNNNNNLNNNNFNLRDDRFDPISLDKPSDIDYKSSPTINSNNFLNRVQPSPFNNITYSPTLKPYNKSVNNNKDNHEDGTTFNSSVSELPYIRPVNDDRYGGFGMGGNPMFNRSIEPEPTPMTSLPRVITAIPTRNINRVDDEVDQENVPMVDINILPEVGANGAEPELEPERPKLDPFPIILCLISFLILVGVSLIIFFV</sequence>